<protein>
    <submittedName>
        <fullName evidence="1">Uncharacterized protein</fullName>
    </submittedName>
</protein>
<organism evidence="1 2">
    <name type="scientific">Gimesia chilikensis</name>
    <dbReference type="NCBI Taxonomy" id="2605989"/>
    <lineage>
        <taxon>Bacteria</taxon>
        <taxon>Pseudomonadati</taxon>
        <taxon>Planctomycetota</taxon>
        <taxon>Planctomycetia</taxon>
        <taxon>Planctomycetales</taxon>
        <taxon>Planctomycetaceae</taxon>
        <taxon>Gimesia</taxon>
    </lineage>
</organism>
<dbReference type="EMBL" id="CP036347">
    <property type="protein sequence ID" value="QDU05701.1"/>
    <property type="molecule type" value="Genomic_DNA"/>
</dbReference>
<dbReference type="Proteomes" id="UP000320722">
    <property type="component" value="Chromosome"/>
</dbReference>
<gene>
    <name evidence="1" type="ORF">V6x_54420</name>
</gene>
<evidence type="ECO:0000313" key="1">
    <source>
        <dbReference type="EMBL" id="QDU05701.1"/>
    </source>
</evidence>
<dbReference type="AlphaFoldDB" id="A0A517WKB8"/>
<proteinExistence type="predicted"/>
<accession>A0A517WKB8</accession>
<sequence>MSNIHRDCLKEGSRMGEINRLKCQALSCRKLKTVQAFRSTGF</sequence>
<evidence type="ECO:0000313" key="2">
    <source>
        <dbReference type="Proteomes" id="UP000320722"/>
    </source>
</evidence>
<reference evidence="1 2" key="1">
    <citation type="submission" date="2019-02" db="EMBL/GenBank/DDBJ databases">
        <title>Deep-cultivation of Planctomycetes and their phenomic and genomic characterization uncovers novel biology.</title>
        <authorList>
            <person name="Wiegand S."/>
            <person name="Jogler M."/>
            <person name="Boedeker C."/>
            <person name="Pinto D."/>
            <person name="Vollmers J."/>
            <person name="Rivas-Marin E."/>
            <person name="Kohn T."/>
            <person name="Peeters S.H."/>
            <person name="Heuer A."/>
            <person name="Rast P."/>
            <person name="Oberbeckmann S."/>
            <person name="Bunk B."/>
            <person name="Jeske O."/>
            <person name="Meyerdierks A."/>
            <person name="Storesund J.E."/>
            <person name="Kallscheuer N."/>
            <person name="Luecker S."/>
            <person name="Lage O.M."/>
            <person name="Pohl T."/>
            <person name="Merkel B.J."/>
            <person name="Hornburger P."/>
            <person name="Mueller R.-W."/>
            <person name="Bruemmer F."/>
            <person name="Labrenz M."/>
            <person name="Spormann A.M."/>
            <person name="Op den Camp H."/>
            <person name="Overmann J."/>
            <person name="Amann R."/>
            <person name="Jetten M.S.M."/>
            <person name="Mascher T."/>
            <person name="Medema M.H."/>
            <person name="Devos D.P."/>
            <person name="Kaster A.-K."/>
            <person name="Ovreas L."/>
            <person name="Rohde M."/>
            <person name="Galperin M.Y."/>
            <person name="Jogler C."/>
        </authorList>
    </citation>
    <scope>NUCLEOTIDE SEQUENCE [LARGE SCALE GENOMIC DNA]</scope>
    <source>
        <strain evidence="1 2">V6</strain>
    </source>
</reference>
<name>A0A517WKB8_9PLAN</name>